<evidence type="ECO:0000256" key="1">
    <source>
        <dbReference type="ARBA" id="ARBA00005417"/>
    </source>
</evidence>
<dbReference type="Pfam" id="PF00005">
    <property type="entry name" value="ABC_tran"/>
    <property type="match status" value="1"/>
</dbReference>
<organism evidence="6 7">
    <name type="scientific">Mycoplasmopsis felifaucium</name>
    <dbReference type="NCBI Taxonomy" id="35768"/>
    <lineage>
        <taxon>Bacteria</taxon>
        <taxon>Bacillati</taxon>
        <taxon>Mycoplasmatota</taxon>
        <taxon>Mycoplasmoidales</taxon>
        <taxon>Metamycoplasmataceae</taxon>
        <taxon>Mycoplasmopsis</taxon>
    </lineage>
</organism>
<evidence type="ECO:0000313" key="7">
    <source>
        <dbReference type="Proteomes" id="UP001477443"/>
    </source>
</evidence>
<dbReference type="RefSeq" id="WP_027334947.1">
    <property type="nucleotide sequence ID" value="NZ_CP148067.1"/>
</dbReference>
<dbReference type="InterPro" id="IPR027417">
    <property type="entry name" value="P-loop_NTPase"/>
</dbReference>
<dbReference type="InterPro" id="IPR003439">
    <property type="entry name" value="ABC_transporter-like_ATP-bd"/>
</dbReference>
<dbReference type="InterPro" id="IPR003593">
    <property type="entry name" value="AAA+_ATPase"/>
</dbReference>
<dbReference type="Gene3D" id="3.40.50.300">
    <property type="entry name" value="P-loop containing nucleotide triphosphate hydrolases"/>
    <property type="match status" value="1"/>
</dbReference>
<dbReference type="PROSITE" id="PS50893">
    <property type="entry name" value="ABC_TRANSPORTER_2"/>
    <property type="match status" value="1"/>
</dbReference>
<dbReference type="Proteomes" id="UP001477443">
    <property type="component" value="Chromosome"/>
</dbReference>
<dbReference type="SMART" id="SM00382">
    <property type="entry name" value="AAA"/>
    <property type="match status" value="1"/>
</dbReference>
<dbReference type="PROSITE" id="PS00211">
    <property type="entry name" value="ABC_TRANSPORTER_1"/>
    <property type="match status" value="1"/>
</dbReference>
<evidence type="ECO:0000259" key="5">
    <source>
        <dbReference type="PROSITE" id="PS50893"/>
    </source>
</evidence>
<accession>A0ABZ2RRM3</accession>
<dbReference type="PANTHER" id="PTHR42711:SF5">
    <property type="entry name" value="ABC TRANSPORTER ATP-BINDING PROTEIN NATA"/>
    <property type="match status" value="1"/>
</dbReference>
<keyword evidence="2" id="KW-0813">Transport</keyword>
<reference evidence="6" key="1">
    <citation type="submission" date="2024-03" db="EMBL/GenBank/DDBJ databases">
        <title>Complete genome sequence of Mycoplasma felifaucium Z921 isolated from the trachea of a cheetah.</title>
        <authorList>
            <person name="Spergser J."/>
        </authorList>
    </citation>
    <scope>NUCLEOTIDE SEQUENCE [LARGE SCALE GENOMIC DNA]</scope>
    <source>
        <strain evidence="6">Z921</strain>
    </source>
</reference>
<dbReference type="GO" id="GO:0005524">
    <property type="term" value="F:ATP binding"/>
    <property type="evidence" value="ECO:0007669"/>
    <property type="project" value="UniProtKB-KW"/>
</dbReference>
<comment type="similarity">
    <text evidence="1">Belongs to the ABC transporter superfamily.</text>
</comment>
<dbReference type="PANTHER" id="PTHR42711">
    <property type="entry name" value="ABC TRANSPORTER ATP-BINDING PROTEIN"/>
    <property type="match status" value="1"/>
</dbReference>
<keyword evidence="4 6" id="KW-0067">ATP-binding</keyword>
<dbReference type="InterPro" id="IPR050763">
    <property type="entry name" value="ABC_transporter_ATP-binding"/>
</dbReference>
<protein>
    <submittedName>
        <fullName evidence="6">ABC transporter ATP-binding protein</fullName>
    </submittedName>
</protein>
<evidence type="ECO:0000256" key="2">
    <source>
        <dbReference type="ARBA" id="ARBA00022448"/>
    </source>
</evidence>
<gene>
    <name evidence="6" type="ORF">WG617_00505</name>
</gene>
<name>A0ABZ2RRM3_9BACT</name>
<keyword evidence="3" id="KW-0547">Nucleotide-binding</keyword>
<evidence type="ECO:0000313" key="6">
    <source>
        <dbReference type="EMBL" id="WXL29122.1"/>
    </source>
</evidence>
<feature type="domain" description="ABC transporter" evidence="5">
    <location>
        <begin position="7"/>
        <end position="241"/>
    </location>
</feature>
<dbReference type="SUPFAM" id="SSF52540">
    <property type="entry name" value="P-loop containing nucleoside triphosphate hydrolases"/>
    <property type="match status" value="1"/>
</dbReference>
<sequence length="311" mass="35407">MNSTYILEVKNLSKSFGKKKALDNLSFKVGKGELYGFLGVNGAGKTTTLSMIVGLLHQDTGTISIDGNEIKTAKDFEVVRNKIGVVFQESILDDNLSVKDNLLIRATLYHKFFKNIKPIELVNEIVNDFDLTDILNQKYRTLSGGQRRRVDIARALIHKPEILFLDEPTTGLDPNNRKLVWDTLKKIRAERKLTIILTTHYMEEANSCDYAIIIDKGVKLTEGTPAELKSRFSNTTIFVYGDKTAELEKVLLEHDLNFSYDDNAYAIVFKQYNEATDFLEKYKDLLKDFELKKGTMDDVFLNVTKKEAKNV</sequence>
<evidence type="ECO:0000256" key="4">
    <source>
        <dbReference type="ARBA" id="ARBA00022840"/>
    </source>
</evidence>
<keyword evidence="7" id="KW-1185">Reference proteome</keyword>
<dbReference type="EMBL" id="CP148067">
    <property type="protein sequence ID" value="WXL29122.1"/>
    <property type="molecule type" value="Genomic_DNA"/>
</dbReference>
<dbReference type="InterPro" id="IPR017871">
    <property type="entry name" value="ABC_transporter-like_CS"/>
</dbReference>
<evidence type="ECO:0000256" key="3">
    <source>
        <dbReference type="ARBA" id="ARBA00022741"/>
    </source>
</evidence>
<proteinExistence type="inferred from homology"/>